<evidence type="ECO:0000313" key="1">
    <source>
        <dbReference type="EMBL" id="PKI83274.1"/>
    </source>
</evidence>
<dbReference type="InterPro" id="IPR040144">
    <property type="entry name" value="RAP1GDS1"/>
</dbReference>
<dbReference type="SUPFAM" id="SSF48371">
    <property type="entry name" value="ARM repeat"/>
    <property type="match status" value="1"/>
</dbReference>
<dbReference type="STRING" id="2020962.A0A2N1J9P5"/>
<dbReference type="OrthoDB" id="26149at2759"/>
<dbReference type="PANTHER" id="PTHR10957">
    <property type="entry name" value="RAP1 GTPASE-GDP DISSOCIATION STIMULATOR 1"/>
    <property type="match status" value="1"/>
</dbReference>
<name>A0A2N1J9P5_9BASI</name>
<protein>
    <submittedName>
        <fullName evidence="1">Uncharacterized protein</fullName>
    </submittedName>
</protein>
<dbReference type="Proteomes" id="UP000232875">
    <property type="component" value="Unassembled WGS sequence"/>
</dbReference>
<dbReference type="InterPro" id="IPR016024">
    <property type="entry name" value="ARM-type_fold"/>
</dbReference>
<dbReference type="Gene3D" id="1.25.10.10">
    <property type="entry name" value="Leucine-rich Repeat Variant"/>
    <property type="match status" value="2"/>
</dbReference>
<dbReference type="AlphaFoldDB" id="A0A2N1J9P5"/>
<accession>A0A2N1J9P5</accession>
<dbReference type="GO" id="GO:0005085">
    <property type="term" value="F:guanyl-nucleotide exchange factor activity"/>
    <property type="evidence" value="ECO:0007669"/>
    <property type="project" value="InterPro"/>
</dbReference>
<gene>
    <name evidence="1" type="ORF">MVES_002945</name>
</gene>
<evidence type="ECO:0000313" key="2">
    <source>
        <dbReference type="Proteomes" id="UP000232875"/>
    </source>
</evidence>
<dbReference type="EMBL" id="KZ454992">
    <property type="protein sequence ID" value="PKI83274.1"/>
    <property type="molecule type" value="Genomic_DNA"/>
</dbReference>
<dbReference type="InterPro" id="IPR011989">
    <property type="entry name" value="ARM-like"/>
</dbReference>
<proteinExistence type="predicted"/>
<sequence>MQKVAAEIRAIANRYEIHIPGEGNVALVLRSIGDELRSDRLRSELGATDLPQLCGTLLDDKTPASERTEALRVLANLCICDSSNREHILEHGIDAAMLAVLTRHATQQSKLGKSTLLELMAGVGALLNLATDCPRARATMTEAGAVATVSALVGSERIYQVGSWAFGPPQGARPDWAEEIMMRLRIASWGWSLVLTLLDTSDETGQQQLQSEKRPVVWHAEQVFHALTPLRALAANTEKAPAFDEEFDLEEMVELEHAIYLGLSAVLDDGVRSDAFCRLATVPYGEEPSALQSMCEIVRQAIALPLYLRVLVCKDQDAEQAAESVVATGRMKASHAIVAIAGNDANLDTLCPVTPDGQLASDHWFVAELTSAVLAEPELVRLPCSMLALGNLARGEKQCIALAQVHGLVDAVVAHMKNGNMHVAHAAVGLLKNLAIPTTNKPRIAATGLVPTLLTFLARERDMIQPLQYGAVGLLKHLANDVSHPDSVLFLFGLLPAPAKPTEMVQVLLQLYRRTDQLHLKLETTRVFVHIIRSLWSANQTRVQEIAAKQHLTEAHVDEQIKLACTEMHDAAVLDALNALLRYGRTNAVLLSEGLLTLTLVYSANASTASDAATSLIQHVEGSASEQHFSTGAEALVYALGDVPVQIQGNACSLIQVLAAAPPTEAQQTLCAAVRAPLTSLATSTSQIQSAACKALELVEAQQM</sequence>
<keyword evidence="2" id="KW-1185">Reference proteome</keyword>
<reference evidence="1 2" key="1">
    <citation type="submission" date="2017-10" db="EMBL/GenBank/DDBJ databases">
        <title>A novel species of cold-tolerant Malassezia isolated from bats.</title>
        <authorList>
            <person name="Lorch J.M."/>
            <person name="Palmer J.M."/>
            <person name="Vanderwolf K.J."/>
            <person name="Schmidt K.Z."/>
            <person name="Verant M.L."/>
            <person name="Weller T.J."/>
            <person name="Blehert D.S."/>
        </authorList>
    </citation>
    <scope>NUCLEOTIDE SEQUENCE [LARGE SCALE GENOMIC DNA]</scope>
    <source>
        <strain evidence="1 2">NWHC:44797-103</strain>
    </source>
</reference>
<organism evidence="1 2">
    <name type="scientific">Malassezia vespertilionis</name>
    <dbReference type="NCBI Taxonomy" id="2020962"/>
    <lineage>
        <taxon>Eukaryota</taxon>
        <taxon>Fungi</taxon>
        <taxon>Dikarya</taxon>
        <taxon>Basidiomycota</taxon>
        <taxon>Ustilaginomycotina</taxon>
        <taxon>Malasseziomycetes</taxon>
        <taxon>Malasseziales</taxon>
        <taxon>Malasseziaceae</taxon>
        <taxon>Malassezia</taxon>
    </lineage>
</organism>